<sequence length="205" mass="22810">MAKIQRALISVTDKTGVAEFAKELEKLGVEIVSTGGTARVMREAGVSVKDVSELTGFPEMMDGRVKTLHPKVHGGILAIRDNKEHVRQMEDNGVPAIDLVVVNLYAFEKTVQKPDVTLAEAIENIDIGGPTLLRSSAKNFRYVTVITDPDDYEVVLNEMKQNGGETTLETRFRLARKVFELTSNYDKAITEYLSKIDPSTDEYFK</sequence>
<keyword evidence="7" id="KW-1185">Reference proteome</keyword>
<dbReference type="InterPro" id="IPR036914">
    <property type="entry name" value="MGS-like_dom_sf"/>
</dbReference>
<evidence type="ECO:0000256" key="3">
    <source>
        <dbReference type="ARBA" id="ARBA00022801"/>
    </source>
</evidence>
<keyword evidence="2" id="KW-0658">Purine biosynthesis</keyword>
<dbReference type="PANTHER" id="PTHR11692">
    <property type="entry name" value="BIFUNCTIONAL PURINE BIOSYNTHESIS PROTEIN PURH"/>
    <property type="match status" value="1"/>
</dbReference>
<dbReference type="Pfam" id="PF02142">
    <property type="entry name" value="MGS"/>
    <property type="match status" value="1"/>
</dbReference>
<keyword evidence="4" id="KW-0511">Multifunctional enzyme</keyword>
<evidence type="ECO:0000313" key="7">
    <source>
        <dbReference type="Proteomes" id="UP000093080"/>
    </source>
</evidence>
<dbReference type="CDD" id="cd01421">
    <property type="entry name" value="IMPCH"/>
    <property type="match status" value="1"/>
</dbReference>
<dbReference type="GO" id="GO:0003937">
    <property type="term" value="F:IMP cyclohydrolase activity"/>
    <property type="evidence" value="ECO:0007669"/>
    <property type="project" value="InterPro"/>
</dbReference>
<dbReference type="FunFam" id="3.40.50.1380:FF:000001">
    <property type="entry name" value="Bifunctional purine biosynthesis protein PurH"/>
    <property type="match status" value="1"/>
</dbReference>
<evidence type="ECO:0000256" key="4">
    <source>
        <dbReference type="ARBA" id="ARBA00023268"/>
    </source>
</evidence>
<dbReference type="OrthoDB" id="9802065at2"/>
<dbReference type="AlphaFoldDB" id="A0A1B9F6S2"/>
<dbReference type="Pfam" id="PF01808">
    <property type="entry name" value="AICARFT_IMPCHas"/>
    <property type="match status" value="1"/>
</dbReference>
<dbReference type="GO" id="GO:0006189">
    <property type="term" value="P:'de novo' IMP biosynthetic process"/>
    <property type="evidence" value="ECO:0007669"/>
    <property type="project" value="TreeGrafter"/>
</dbReference>
<evidence type="ECO:0000256" key="2">
    <source>
        <dbReference type="ARBA" id="ARBA00022755"/>
    </source>
</evidence>
<dbReference type="Gene3D" id="3.40.50.1380">
    <property type="entry name" value="Methylglyoxal synthase-like domain"/>
    <property type="match status" value="1"/>
</dbReference>
<dbReference type="STRING" id="1156395.DBT_0895"/>
<comment type="caution">
    <text evidence="6">The sequence shown here is derived from an EMBL/GenBank/DDBJ whole genome shotgun (WGS) entry which is preliminary data.</text>
</comment>
<dbReference type="PROSITE" id="PS51855">
    <property type="entry name" value="MGS"/>
    <property type="match status" value="1"/>
</dbReference>
<name>A0A1B9F6S2_9BACT</name>
<evidence type="ECO:0000256" key="1">
    <source>
        <dbReference type="ARBA" id="ARBA00022679"/>
    </source>
</evidence>
<dbReference type="PANTHER" id="PTHR11692:SF0">
    <property type="entry name" value="BIFUNCTIONAL PURINE BIOSYNTHESIS PROTEIN ATIC"/>
    <property type="match status" value="1"/>
</dbReference>
<dbReference type="InterPro" id="IPR002695">
    <property type="entry name" value="PurH-like"/>
</dbReference>
<dbReference type="GO" id="GO:0004643">
    <property type="term" value="F:phosphoribosylaminoimidazolecarboxamide formyltransferase activity"/>
    <property type="evidence" value="ECO:0007669"/>
    <property type="project" value="InterPro"/>
</dbReference>
<feature type="domain" description="MGS-like" evidence="5">
    <location>
        <begin position="1"/>
        <end position="147"/>
    </location>
</feature>
<dbReference type="InterPro" id="IPR011607">
    <property type="entry name" value="MGS-like_dom"/>
</dbReference>
<accession>A0A1B9F6S2</accession>
<evidence type="ECO:0000313" key="6">
    <source>
        <dbReference type="EMBL" id="OCC15544.1"/>
    </source>
</evidence>
<keyword evidence="3 6" id="KW-0378">Hydrolase</keyword>
<dbReference type="SMART" id="SM00851">
    <property type="entry name" value="MGS"/>
    <property type="match status" value="1"/>
</dbReference>
<dbReference type="EMBL" id="MAGO01000004">
    <property type="protein sequence ID" value="OCC15544.1"/>
    <property type="molecule type" value="Genomic_DNA"/>
</dbReference>
<evidence type="ECO:0000259" key="5">
    <source>
        <dbReference type="PROSITE" id="PS51855"/>
    </source>
</evidence>
<protein>
    <submittedName>
        <fullName evidence="6">Inosine monophosphate cyclohydrolase</fullName>
    </submittedName>
</protein>
<proteinExistence type="predicted"/>
<dbReference type="RefSeq" id="WP_067616770.1">
    <property type="nucleotide sequence ID" value="NZ_MAGO01000004.1"/>
</dbReference>
<organism evidence="6 7">
    <name type="scientific">Dissulfuribacter thermophilus</name>
    <dbReference type="NCBI Taxonomy" id="1156395"/>
    <lineage>
        <taxon>Bacteria</taxon>
        <taxon>Pseudomonadati</taxon>
        <taxon>Thermodesulfobacteriota</taxon>
        <taxon>Dissulfuribacteria</taxon>
        <taxon>Dissulfuribacterales</taxon>
        <taxon>Dissulfuribacteraceae</taxon>
        <taxon>Dissulfuribacter</taxon>
    </lineage>
</organism>
<gene>
    <name evidence="6" type="ORF">DBT_0895</name>
</gene>
<reference evidence="6 7" key="1">
    <citation type="submission" date="2016-06" db="EMBL/GenBank/DDBJ databases">
        <title>Respiratory ammonification of nitrate coupled to the oxidation of elemental sulfur in deep-sea autotrophic thermophilic bacteria.</title>
        <authorList>
            <person name="Slobodkina G.B."/>
            <person name="Mardanov A.V."/>
            <person name="Ravin N.V."/>
            <person name="Frolova A.A."/>
            <person name="Viryasiv M.B."/>
            <person name="Chernyh N.A."/>
            <person name="Bonch-Osmolovskaya E.A."/>
            <person name="Slobodkin A.I."/>
        </authorList>
    </citation>
    <scope>NUCLEOTIDE SEQUENCE [LARGE SCALE GENOMIC DNA]</scope>
    <source>
        <strain evidence="6 7">S69</strain>
    </source>
</reference>
<dbReference type="PATRIC" id="fig|1156395.6.peg.911"/>
<keyword evidence="1" id="KW-0808">Transferase</keyword>
<dbReference type="GO" id="GO:0005829">
    <property type="term" value="C:cytosol"/>
    <property type="evidence" value="ECO:0007669"/>
    <property type="project" value="TreeGrafter"/>
</dbReference>
<dbReference type="Proteomes" id="UP000093080">
    <property type="component" value="Unassembled WGS sequence"/>
</dbReference>
<dbReference type="SUPFAM" id="SSF52335">
    <property type="entry name" value="Methylglyoxal synthase-like"/>
    <property type="match status" value="1"/>
</dbReference>